<protein>
    <submittedName>
        <fullName evidence="2">Uncharacterized protein</fullName>
    </submittedName>
</protein>
<accession>A0AAN6EWP1</accession>
<feature type="region of interest" description="Disordered" evidence="1">
    <location>
        <begin position="37"/>
        <end position="58"/>
    </location>
</feature>
<dbReference type="AlphaFoldDB" id="A0AAN6EWP1"/>
<feature type="compositionally biased region" description="Low complexity" evidence="1">
    <location>
        <begin position="172"/>
        <end position="213"/>
    </location>
</feature>
<organism evidence="2 3">
    <name type="scientific">Exophiala dermatitidis</name>
    <name type="common">Black yeast-like fungus</name>
    <name type="synonym">Wangiella dermatitidis</name>
    <dbReference type="NCBI Taxonomy" id="5970"/>
    <lineage>
        <taxon>Eukaryota</taxon>
        <taxon>Fungi</taxon>
        <taxon>Dikarya</taxon>
        <taxon>Ascomycota</taxon>
        <taxon>Pezizomycotina</taxon>
        <taxon>Eurotiomycetes</taxon>
        <taxon>Chaetothyriomycetidae</taxon>
        <taxon>Chaetothyriales</taxon>
        <taxon>Herpotrichiellaceae</taxon>
        <taxon>Exophiala</taxon>
    </lineage>
</organism>
<name>A0AAN6EWP1_EXODE</name>
<feature type="compositionally biased region" description="Low complexity" evidence="1">
    <location>
        <begin position="223"/>
        <end position="262"/>
    </location>
</feature>
<dbReference type="Proteomes" id="UP001161757">
    <property type="component" value="Unassembled WGS sequence"/>
</dbReference>
<evidence type="ECO:0000256" key="1">
    <source>
        <dbReference type="SAM" id="MobiDB-lite"/>
    </source>
</evidence>
<reference evidence="2" key="1">
    <citation type="submission" date="2023-01" db="EMBL/GenBank/DDBJ databases">
        <title>Exophiala dermititidis isolated from Cystic Fibrosis Patient.</title>
        <authorList>
            <person name="Kurbessoian T."/>
            <person name="Crocker A."/>
            <person name="Murante D."/>
            <person name="Hogan D.A."/>
            <person name="Stajich J.E."/>
        </authorList>
    </citation>
    <scope>NUCLEOTIDE SEQUENCE</scope>
    <source>
        <strain evidence="2">Ex8</strain>
    </source>
</reference>
<feature type="region of interest" description="Disordered" evidence="1">
    <location>
        <begin position="172"/>
        <end position="262"/>
    </location>
</feature>
<evidence type="ECO:0000313" key="3">
    <source>
        <dbReference type="Proteomes" id="UP001161757"/>
    </source>
</evidence>
<comment type="caution">
    <text evidence="2">The sequence shown here is derived from an EMBL/GenBank/DDBJ whole genome shotgun (WGS) entry which is preliminary data.</text>
</comment>
<proteinExistence type="predicted"/>
<dbReference type="EMBL" id="JAJGCB010000005">
    <property type="protein sequence ID" value="KAJ8992658.1"/>
    <property type="molecule type" value="Genomic_DNA"/>
</dbReference>
<feature type="compositionally biased region" description="Polar residues" evidence="1">
    <location>
        <begin position="443"/>
        <end position="454"/>
    </location>
</feature>
<evidence type="ECO:0000313" key="2">
    <source>
        <dbReference type="EMBL" id="KAJ8992658.1"/>
    </source>
</evidence>
<gene>
    <name evidence="2" type="ORF">HRR80_003757</name>
</gene>
<sequence>MHPIHPLRSFEAPTEHLHAGQQYQSYERTRFMEKGNEVELPQQQRREKQKQQEQQPKMQEDILMADRAVQVAGRAQPMQHADIVSQKSSYALNSLMVLADAAVERLRQEQAAEAEERASTIIDGDAMDTSVDERQSVMFQQQGQQRQQQQHIQKWQQDQQQQYQYQQQEQQRQYQPYQRQHQDQQQQYQYQQQEHQRQYQQQGQEQHQQYYHQEQQRQHEQQHQGQQQQYEQEHQGQQQQYQQEHQRLQQQPELQLQQHQSQSQNQPVYLNAPIMSVMPPVVWIMKADHRTRLKFIVDVVNINNEPYIQLDKHHLLRATYAEWLLNGSNETVRQERYRDWTSVRHQGRPSILYELYPIGQYAYTPANGRRKKSPQEYRPFLDPYGRVYLTGENKVLKDSPVIPLQISTEIEGWEMEAICRLDPDICHQDFVDRMVFDHGPTVTAGTSGGKTVNAKSRPGKGTLNHRRRRDRMKMRVLPWPLPGQLSYSDAQVVKQLDDWGKANNSTARMEDLTKEEIDIQCAILYGGHLERSGSKAQDDQTRLKTFQTNLALVRTAYPDDSEEVKMVQGRIDELLAKMQSVQKQGDLGSEIR</sequence>
<feature type="region of interest" description="Disordered" evidence="1">
    <location>
        <begin position="442"/>
        <end position="467"/>
    </location>
</feature>